<dbReference type="GO" id="GO:0005388">
    <property type="term" value="F:P-type calcium transporter activity"/>
    <property type="evidence" value="ECO:0007669"/>
    <property type="project" value="UniProtKB-EC"/>
</dbReference>
<dbReference type="InterPro" id="IPR008250">
    <property type="entry name" value="ATPase_P-typ_transduc_dom_A_sf"/>
</dbReference>
<dbReference type="Pfam" id="PF00689">
    <property type="entry name" value="Cation_ATPase_C"/>
    <property type="match status" value="1"/>
</dbReference>
<feature type="transmembrane region" description="Helical" evidence="20">
    <location>
        <begin position="60"/>
        <end position="78"/>
    </location>
</feature>
<comment type="caution">
    <text evidence="22">The sequence shown here is derived from an EMBL/GenBank/DDBJ whole genome shotgun (WGS) entry which is preliminary data.</text>
</comment>
<keyword evidence="13" id="KW-0406">Ion transport</keyword>
<evidence type="ECO:0000256" key="11">
    <source>
        <dbReference type="ARBA" id="ARBA00022989"/>
    </source>
</evidence>
<keyword evidence="7" id="KW-0106">Calcium</keyword>
<keyword evidence="12" id="KW-0915">Sodium</keyword>
<keyword evidence="9" id="KW-0460">Magnesium</keyword>
<dbReference type="GO" id="GO:0005524">
    <property type="term" value="F:ATP binding"/>
    <property type="evidence" value="ECO:0007669"/>
    <property type="project" value="UniProtKB-KW"/>
</dbReference>
<dbReference type="FunFam" id="1.20.1110.10:FF:000065">
    <property type="entry name" value="Sarcoplasmic/endoplasmic reticulum calcium ATPase 1"/>
    <property type="match status" value="1"/>
</dbReference>
<dbReference type="InterPro" id="IPR023298">
    <property type="entry name" value="ATPase_P-typ_TM_dom_sf"/>
</dbReference>
<comment type="similarity">
    <text evidence="17">Belongs to the cation transport ATPase (P-type) (TC 3.A.3) family.</text>
</comment>
<dbReference type="Pfam" id="PF00690">
    <property type="entry name" value="Cation_ATPase_N"/>
    <property type="match status" value="1"/>
</dbReference>
<evidence type="ECO:0000256" key="4">
    <source>
        <dbReference type="ARBA" id="ARBA00022568"/>
    </source>
</evidence>
<reference evidence="22" key="1">
    <citation type="submission" date="2013-12" db="EMBL/GenBank/DDBJ databases">
        <authorList>
            <person name="Omoto C.K."/>
            <person name="Sibley D."/>
            <person name="Venepally P."/>
            <person name="Hadjithomas M."/>
            <person name="Karamycheva S."/>
            <person name="Brunk B."/>
            <person name="Roos D."/>
            <person name="Caler E."/>
            <person name="Lorenzi H."/>
        </authorList>
    </citation>
    <scope>NUCLEOTIDE SEQUENCE</scope>
</reference>
<evidence type="ECO:0000256" key="14">
    <source>
        <dbReference type="ARBA" id="ARBA00023136"/>
    </source>
</evidence>
<keyword evidence="5 20" id="KW-0812">Transmembrane</keyword>
<dbReference type="SUPFAM" id="SSF81665">
    <property type="entry name" value="Calcium ATPase, transmembrane domain M"/>
    <property type="match status" value="1"/>
</dbReference>
<feature type="transmembrane region" description="Helical" evidence="20">
    <location>
        <begin position="84"/>
        <end position="103"/>
    </location>
</feature>
<dbReference type="Pfam" id="PF13246">
    <property type="entry name" value="Cation_ATPase"/>
    <property type="match status" value="1"/>
</dbReference>
<dbReference type="SMART" id="SM00831">
    <property type="entry name" value="Cation_ATPase_N"/>
    <property type="match status" value="1"/>
</dbReference>
<evidence type="ECO:0000256" key="15">
    <source>
        <dbReference type="ARBA" id="ARBA00023201"/>
    </source>
</evidence>
<feature type="transmembrane region" description="Helical" evidence="20">
    <location>
        <begin position="260"/>
        <end position="281"/>
    </location>
</feature>
<keyword evidence="14 20" id="KW-0472">Membrane</keyword>
<dbReference type="eggNOG" id="KOG0202">
    <property type="taxonomic scope" value="Eukaryota"/>
</dbReference>
<keyword evidence="10" id="KW-1278">Translocase</keyword>
<dbReference type="PROSITE" id="PS00154">
    <property type="entry name" value="ATPASE_E1_E2"/>
    <property type="match status" value="1"/>
</dbReference>
<dbReference type="InterPro" id="IPR001757">
    <property type="entry name" value="P_typ_ATPase"/>
</dbReference>
<dbReference type="EC" id="7.2.2.10" evidence="2"/>
<feature type="transmembrane region" description="Helical" evidence="20">
    <location>
        <begin position="895"/>
        <end position="918"/>
    </location>
</feature>
<dbReference type="EC" id="7.2.2.3" evidence="16"/>
<accession>A0A023AYH9</accession>
<evidence type="ECO:0000259" key="21">
    <source>
        <dbReference type="SMART" id="SM00831"/>
    </source>
</evidence>
<dbReference type="FunFam" id="2.70.150.10:FF:000014">
    <property type="entry name" value="Calcium-transporting ATPase, putative"/>
    <property type="match status" value="1"/>
</dbReference>
<dbReference type="VEuPathDB" id="CryptoDB:GNI_170150"/>
<evidence type="ECO:0000256" key="1">
    <source>
        <dbReference type="ARBA" id="ARBA00004141"/>
    </source>
</evidence>
<dbReference type="GeneID" id="22915830"/>
<feature type="transmembrane region" description="Helical" evidence="20">
    <location>
        <begin position="293"/>
        <end position="320"/>
    </location>
</feature>
<evidence type="ECO:0000256" key="3">
    <source>
        <dbReference type="ARBA" id="ARBA00022448"/>
    </source>
</evidence>
<dbReference type="InterPro" id="IPR006068">
    <property type="entry name" value="ATPase_P-typ_cation-transptr_C"/>
</dbReference>
<evidence type="ECO:0000256" key="5">
    <source>
        <dbReference type="ARBA" id="ARBA00022692"/>
    </source>
</evidence>
<keyword evidence="3" id="KW-0813">Transport</keyword>
<dbReference type="FunFam" id="1.20.1110.10:FF:000037">
    <property type="entry name" value="Calcium-transporting ATPase, putative"/>
    <property type="match status" value="1"/>
</dbReference>
<dbReference type="OMA" id="PLWNNMM"/>
<keyword evidence="6" id="KW-0547">Nucleotide-binding</keyword>
<dbReference type="Pfam" id="PF00122">
    <property type="entry name" value="E1-E2_ATPase"/>
    <property type="match status" value="1"/>
</dbReference>
<keyword evidence="4" id="KW-0109">Calcium transport</keyword>
<dbReference type="GO" id="GO:0016020">
    <property type="term" value="C:membrane"/>
    <property type="evidence" value="ECO:0007669"/>
    <property type="project" value="UniProtKB-SubCell"/>
</dbReference>
<dbReference type="SUPFAM" id="SSF56784">
    <property type="entry name" value="HAD-like"/>
    <property type="match status" value="1"/>
</dbReference>
<dbReference type="OrthoDB" id="3352408at2759"/>
<dbReference type="InterPro" id="IPR036412">
    <property type="entry name" value="HAD-like_sf"/>
</dbReference>
<evidence type="ECO:0000256" key="17">
    <source>
        <dbReference type="ARBA" id="ARBA00038148"/>
    </source>
</evidence>
<comment type="catalytic activity">
    <reaction evidence="18">
        <text>Na(+)(in) + ATP + H2O = Na(+)(out) + ADP + phosphate + H(+)</text>
        <dbReference type="Rhea" id="RHEA:14633"/>
        <dbReference type="ChEBI" id="CHEBI:15377"/>
        <dbReference type="ChEBI" id="CHEBI:15378"/>
        <dbReference type="ChEBI" id="CHEBI:29101"/>
        <dbReference type="ChEBI" id="CHEBI:30616"/>
        <dbReference type="ChEBI" id="CHEBI:43474"/>
        <dbReference type="ChEBI" id="CHEBI:456216"/>
        <dbReference type="EC" id="7.2.2.3"/>
    </reaction>
    <physiologicalReaction direction="left-to-right" evidence="18">
        <dbReference type="Rhea" id="RHEA:14634"/>
    </physiologicalReaction>
</comment>
<evidence type="ECO:0000313" key="22">
    <source>
        <dbReference type="EMBL" id="EZG43488.1"/>
    </source>
</evidence>
<evidence type="ECO:0000256" key="20">
    <source>
        <dbReference type="SAM" id="Phobius"/>
    </source>
</evidence>
<evidence type="ECO:0000256" key="8">
    <source>
        <dbReference type="ARBA" id="ARBA00022840"/>
    </source>
</evidence>
<sequence length="1105" mass="119868">MAVPFVLTPNEVATELRSDLPRGLSTPQAAERLLRHGRNELPSGKQKTLRELILEQFDDLLVRILLAAAVISFVLAFAEGEGGVSAFVEPLVILLILIANAAVSISQETKAEKSLEALKRLQPAHCRVVRNGVWQTIESAELVVGDVISVRSGDKVPADCRLVEICSTTLKAEESQLTGESASVTKATEPLRLGAPQQIQYQHCMLFSGTSIVHGHAIAIVTATGIETEVGKIHAAVEEAGEEDKQSPLQRKLDEFSRQLSIIIGLICIFVWLININHFRLPCHGHWINGSIYYFKIAVALAVAAIPEGLPAVITTCLALGTKRMAKRNAIVRKLQSVETLGCTTVICSDKTGTLTENLMTVTRLIMPLSGTELQDYEIENGGLTPEGAIYKVLNAASASPEEFVEFRHVRSKDVSLQYLLRVCAMCQDSYLFRNPDGTYDKSGEPTEVALKVMVEKFGCPNEKVNAHNLQRSMRADAEIFCKYWSREAKKATTFEFTRERRSMSVHVTCPDSSSMLLVKGAPEGIVERSTAIMEPDGTISVFTDALKRKVLARVEGLATHALRTLAMAVKINPIIPPGNIEPAEFILLESELIFLGVVGMLDPPRKAVKDAVLRCRRAGIRVIMVTGDNKYTAEAIALKCGISTDRYNANIRNGEKLLERGLTCAGPAGRASPPISRASTAVGGQGGNIHGNGGNAGVGESGFYSGPSSVTGAEFERMSEAAQAALLSRPDGCILCRMEPRLKQDVVKRLRAAGEVVAMTGDGVNDAPALKQADIGIAMGLTGTDVAKEASAMILSDDNFRTIVAAVEEGRSIYSNMKAFIRYLISSNIGEVASIFLTAAIGVPEGFAPIQLLWVNLVTDGPPATALGFNPPDLDVMAKPPRKASDKLITVRVLIRYCAIGAYVGLATVGVFIYYFLFDANNADGHSLVSWHQLTHFNHCTEWTDFTVTPVYGMARAPSSNGIAADTDVMPDGGIAANPCEFFSQGKIKACSLSLTVLVAIEMLNAFNAISESFSLLQRPPWTNPSLCWAVLSSILLHCLILYVPFLADIFSVTPLDIHDWRLVLLFSAPVILVDELIKLLTRSANPLYPIYQLIYRIKAKTKH</sequence>
<evidence type="ECO:0000256" key="6">
    <source>
        <dbReference type="ARBA" id="ARBA00022741"/>
    </source>
</evidence>
<comment type="subcellular location">
    <subcellularLocation>
        <location evidence="1">Membrane</location>
        <topology evidence="1">Multi-pass membrane protein</topology>
    </subcellularLocation>
</comment>
<dbReference type="Gene3D" id="2.70.150.10">
    <property type="entry name" value="Calcium-transporting ATPase, cytoplasmic transduction domain A"/>
    <property type="match status" value="1"/>
</dbReference>
<organism evidence="22 23">
    <name type="scientific">Gregarina niphandrodes</name>
    <name type="common">Septate eugregarine</name>
    <dbReference type="NCBI Taxonomy" id="110365"/>
    <lineage>
        <taxon>Eukaryota</taxon>
        <taxon>Sar</taxon>
        <taxon>Alveolata</taxon>
        <taxon>Apicomplexa</taxon>
        <taxon>Conoidasida</taxon>
        <taxon>Gregarinasina</taxon>
        <taxon>Eugregarinorida</taxon>
        <taxon>Gregarinidae</taxon>
        <taxon>Gregarina</taxon>
    </lineage>
</organism>
<dbReference type="SUPFAM" id="SSF81653">
    <property type="entry name" value="Calcium ATPase, transduction domain A"/>
    <property type="match status" value="1"/>
</dbReference>
<proteinExistence type="inferred from homology"/>
<evidence type="ECO:0000256" key="7">
    <source>
        <dbReference type="ARBA" id="ARBA00022837"/>
    </source>
</evidence>
<dbReference type="Gene3D" id="1.20.1110.10">
    <property type="entry name" value="Calcium-transporting ATPase, transmembrane domain"/>
    <property type="match status" value="1"/>
</dbReference>
<keyword evidence="22" id="KW-0378">Hydrolase</keyword>
<dbReference type="NCBIfam" id="TIGR01494">
    <property type="entry name" value="ATPase_P-type"/>
    <property type="match status" value="3"/>
</dbReference>
<dbReference type="Proteomes" id="UP000019763">
    <property type="component" value="Unassembled WGS sequence"/>
</dbReference>
<keyword evidence="8" id="KW-0067">ATP-binding</keyword>
<evidence type="ECO:0000256" key="10">
    <source>
        <dbReference type="ARBA" id="ARBA00022967"/>
    </source>
</evidence>
<dbReference type="AlphaFoldDB" id="A0A023AYH9"/>
<dbReference type="SUPFAM" id="SSF81660">
    <property type="entry name" value="Metal cation-transporting ATPase, ATP-binding domain N"/>
    <property type="match status" value="1"/>
</dbReference>
<evidence type="ECO:0000256" key="2">
    <source>
        <dbReference type="ARBA" id="ARBA00012790"/>
    </source>
</evidence>
<evidence type="ECO:0000313" key="23">
    <source>
        <dbReference type="Proteomes" id="UP000019763"/>
    </source>
</evidence>
<keyword evidence="11 20" id="KW-1133">Transmembrane helix</keyword>
<dbReference type="Gene3D" id="3.40.50.1000">
    <property type="entry name" value="HAD superfamily/HAD-like"/>
    <property type="match status" value="1"/>
</dbReference>
<evidence type="ECO:0000256" key="16">
    <source>
        <dbReference type="ARBA" id="ARBA00035029"/>
    </source>
</evidence>
<evidence type="ECO:0000256" key="13">
    <source>
        <dbReference type="ARBA" id="ARBA00023065"/>
    </source>
</evidence>
<dbReference type="InterPro" id="IPR044492">
    <property type="entry name" value="P_typ_ATPase_HD_dom"/>
</dbReference>
<evidence type="ECO:0000256" key="19">
    <source>
        <dbReference type="ARBA" id="ARBA00067200"/>
    </source>
</evidence>
<evidence type="ECO:0000256" key="12">
    <source>
        <dbReference type="ARBA" id="ARBA00023053"/>
    </source>
</evidence>
<evidence type="ECO:0000256" key="18">
    <source>
        <dbReference type="ARBA" id="ARBA00049499"/>
    </source>
</evidence>
<dbReference type="Gene3D" id="3.40.1110.10">
    <property type="entry name" value="Calcium-transporting ATPase, cytoplasmic domain N"/>
    <property type="match status" value="1"/>
</dbReference>
<protein>
    <recommendedName>
        <fullName evidence="19">P-type sodium-transporting ATPase4</fullName>
        <ecNumber evidence="2">7.2.2.10</ecNumber>
        <ecNumber evidence="16">7.2.2.3</ecNumber>
    </recommendedName>
</protein>
<dbReference type="GO" id="GO:0016887">
    <property type="term" value="F:ATP hydrolysis activity"/>
    <property type="evidence" value="ECO:0007669"/>
    <property type="project" value="InterPro"/>
</dbReference>
<evidence type="ECO:0000256" key="9">
    <source>
        <dbReference type="ARBA" id="ARBA00022842"/>
    </source>
</evidence>
<gene>
    <name evidence="22" type="ORF">GNI_170150</name>
</gene>
<dbReference type="InterPro" id="IPR023299">
    <property type="entry name" value="ATPase_P-typ_cyto_dom_N"/>
</dbReference>
<dbReference type="SFLD" id="SFLDS00003">
    <property type="entry name" value="Haloacid_Dehalogenase"/>
    <property type="match status" value="1"/>
</dbReference>
<feature type="domain" description="Cation-transporting P-type ATPase N-terminal" evidence="21">
    <location>
        <begin position="3"/>
        <end position="77"/>
    </location>
</feature>
<dbReference type="InterPro" id="IPR004014">
    <property type="entry name" value="ATPase_P-typ_cation-transptr_N"/>
</dbReference>
<name>A0A023AYH9_GRENI</name>
<dbReference type="FunFam" id="3.40.50.1000:FF:000001">
    <property type="entry name" value="Phospholipid-transporting ATPase IC"/>
    <property type="match status" value="1"/>
</dbReference>
<dbReference type="GO" id="GO:0008554">
    <property type="term" value="F:P-type sodium transporter activity"/>
    <property type="evidence" value="ECO:0007669"/>
    <property type="project" value="UniProtKB-EC"/>
</dbReference>
<dbReference type="InterPro" id="IPR059000">
    <property type="entry name" value="ATPase_P-type_domA"/>
</dbReference>
<keyword evidence="23" id="KW-1185">Reference proteome</keyword>
<dbReference type="InterPro" id="IPR023214">
    <property type="entry name" value="HAD_sf"/>
</dbReference>
<dbReference type="SFLD" id="SFLDF00027">
    <property type="entry name" value="p-type_atpase"/>
    <property type="match status" value="1"/>
</dbReference>
<dbReference type="PANTHER" id="PTHR42861">
    <property type="entry name" value="CALCIUM-TRANSPORTING ATPASE"/>
    <property type="match status" value="1"/>
</dbReference>
<dbReference type="EMBL" id="AFNH02001274">
    <property type="protein sequence ID" value="EZG43488.1"/>
    <property type="molecule type" value="Genomic_DNA"/>
</dbReference>
<feature type="transmembrane region" description="Helical" evidence="20">
    <location>
        <begin position="1031"/>
        <end position="1052"/>
    </location>
</feature>
<dbReference type="InterPro" id="IPR018303">
    <property type="entry name" value="ATPase_P-typ_P_site"/>
</dbReference>
<dbReference type="SFLD" id="SFLDG00002">
    <property type="entry name" value="C1.7:_P-type_atpase_like"/>
    <property type="match status" value="1"/>
</dbReference>
<dbReference type="PRINTS" id="PR00120">
    <property type="entry name" value="HATPASE"/>
</dbReference>
<keyword evidence="15" id="KW-0739">Sodium transport</keyword>
<dbReference type="Pfam" id="PF00702">
    <property type="entry name" value="Hydrolase"/>
    <property type="match status" value="1"/>
</dbReference>
<dbReference type="PRINTS" id="PR00119">
    <property type="entry name" value="CATATPASE"/>
</dbReference>
<dbReference type="RefSeq" id="XP_011133287.1">
    <property type="nucleotide sequence ID" value="XM_011134985.1"/>
</dbReference>